<evidence type="ECO:0000313" key="2">
    <source>
        <dbReference type="Proteomes" id="UP001054945"/>
    </source>
</evidence>
<dbReference type="AlphaFoldDB" id="A0AAV4N1Z9"/>
<organism evidence="1 2">
    <name type="scientific">Caerostris extrusa</name>
    <name type="common">Bark spider</name>
    <name type="synonym">Caerostris bankana</name>
    <dbReference type="NCBI Taxonomy" id="172846"/>
    <lineage>
        <taxon>Eukaryota</taxon>
        <taxon>Metazoa</taxon>
        <taxon>Ecdysozoa</taxon>
        <taxon>Arthropoda</taxon>
        <taxon>Chelicerata</taxon>
        <taxon>Arachnida</taxon>
        <taxon>Araneae</taxon>
        <taxon>Araneomorphae</taxon>
        <taxon>Entelegynae</taxon>
        <taxon>Araneoidea</taxon>
        <taxon>Araneidae</taxon>
        <taxon>Caerostris</taxon>
    </lineage>
</organism>
<accession>A0AAV4N1Z9</accession>
<dbReference type="Proteomes" id="UP001054945">
    <property type="component" value="Unassembled WGS sequence"/>
</dbReference>
<comment type="caution">
    <text evidence="1">The sequence shown here is derived from an EMBL/GenBank/DDBJ whole genome shotgun (WGS) entry which is preliminary data.</text>
</comment>
<gene>
    <name evidence="1" type="ORF">CEXT_776261</name>
</gene>
<evidence type="ECO:0000313" key="1">
    <source>
        <dbReference type="EMBL" id="GIX77885.1"/>
    </source>
</evidence>
<dbReference type="EMBL" id="BPLR01020363">
    <property type="protein sequence ID" value="GIX77885.1"/>
    <property type="molecule type" value="Genomic_DNA"/>
</dbReference>
<reference evidence="1 2" key="1">
    <citation type="submission" date="2021-06" db="EMBL/GenBank/DDBJ databases">
        <title>Caerostris extrusa draft genome.</title>
        <authorList>
            <person name="Kono N."/>
            <person name="Arakawa K."/>
        </authorList>
    </citation>
    <scope>NUCLEOTIDE SEQUENCE [LARGE SCALE GENOMIC DNA]</scope>
</reference>
<keyword evidence="2" id="KW-1185">Reference proteome</keyword>
<proteinExistence type="predicted"/>
<name>A0AAV4N1Z9_CAEEX</name>
<protein>
    <submittedName>
        <fullName evidence="1">Uncharacterized protein</fullName>
    </submittedName>
</protein>
<sequence>MLKSRYLNYFLLNIGGFPQDTYATNRSMLPIDFLCCQSPDTTFSSATPCRAPGRQIWKNIRPNDKPSSSPTSLT</sequence>